<keyword evidence="1" id="KW-0812">Transmembrane</keyword>
<dbReference type="Gene3D" id="2.60.40.10">
    <property type="entry name" value="Immunoglobulins"/>
    <property type="match status" value="1"/>
</dbReference>
<accession>A0A0G0AZ12</accession>
<evidence type="ECO:0008006" key="4">
    <source>
        <dbReference type="Google" id="ProtNLM"/>
    </source>
</evidence>
<dbReference type="InterPro" id="IPR011467">
    <property type="entry name" value="DUF1573"/>
</dbReference>
<name>A0A0G0AZ12_9BACT</name>
<evidence type="ECO:0000313" key="3">
    <source>
        <dbReference type="Proteomes" id="UP000034803"/>
    </source>
</evidence>
<evidence type="ECO:0000256" key="1">
    <source>
        <dbReference type="SAM" id="Phobius"/>
    </source>
</evidence>
<keyword evidence="1" id="KW-0472">Membrane</keyword>
<dbReference type="PANTHER" id="PTHR37833">
    <property type="entry name" value="LIPOPROTEIN-RELATED"/>
    <property type="match status" value="1"/>
</dbReference>
<comment type="caution">
    <text evidence="2">The sequence shown here is derived from an EMBL/GenBank/DDBJ whole genome shotgun (WGS) entry which is preliminary data.</text>
</comment>
<keyword evidence="1" id="KW-1133">Transmembrane helix</keyword>
<dbReference type="Proteomes" id="UP000034803">
    <property type="component" value="Unassembled WGS sequence"/>
</dbReference>
<evidence type="ECO:0000313" key="2">
    <source>
        <dbReference type="EMBL" id="KKP31790.1"/>
    </source>
</evidence>
<dbReference type="PANTHER" id="PTHR37833:SF1">
    <property type="entry name" value="SIGNAL PEPTIDE PROTEIN"/>
    <property type="match status" value="1"/>
</dbReference>
<reference evidence="2 3" key="1">
    <citation type="journal article" date="2015" name="Nature">
        <title>rRNA introns, odd ribosomes, and small enigmatic genomes across a large radiation of phyla.</title>
        <authorList>
            <person name="Brown C.T."/>
            <person name="Hug L.A."/>
            <person name="Thomas B.C."/>
            <person name="Sharon I."/>
            <person name="Castelle C.J."/>
            <person name="Singh A."/>
            <person name="Wilkins M.J."/>
            <person name="Williams K.H."/>
            <person name="Banfield J.F."/>
        </authorList>
    </citation>
    <scope>NUCLEOTIDE SEQUENCE [LARGE SCALE GENOMIC DNA]</scope>
</reference>
<dbReference type="AlphaFoldDB" id="A0A0G0AZ12"/>
<organism evidence="2 3">
    <name type="scientific">Candidatus Woesebacteria bacterium GW2011_GWC2_31_9</name>
    <dbReference type="NCBI Taxonomy" id="1618586"/>
    <lineage>
        <taxon>Bacteria</taxon>
        <taxon>Candidatus Woeseibacteriota</taxon>
    </lineage>
</organism>
<proteinExistence type="predicted"/>
<dbReference type="Pfam" id="PF07610">
    <property type="entry name" value="DUF1573"/>
    <property type="match status" value="1"/>
</dbReference>
<dbReference type="EMBL" id="LBOI01000005">
    <property type="protein sequence ID" value="KKP31790.1"/>
    <property type="molecule type" value="Genomic_DNA"/>
</dbReference>
<gene>
    <name evidence="2" type="ORF">UR21_C0005G0012</name>
</gene>
<protein>
    <recommendedName>
        <fullName evidence="4">PF07610 family protein</fullName>
    </recommendedName>
</protein>
<dbReference type="InterPro" id="IPR013783">
    <property type="entry name" value="Ig-like_fold"/>
</dbReference>
<sequence length="165" mass="18050">MSIKTIIIGTLGIIVLLFGLAYLATKGQTPTPKQEVYTKEGLDRPKAEVLTSTADLGVMGVNDTKEAEFTIKNIGNKPLQILNINSSCNCTFGKIIYKNIETNEFGMHKQSGYVADIAPGESAIVKAIYKPYIMPVYGNVSRDVYISTNDPENPKLIFTLTTVVK</sequence>
<feature type="transmembrane region" description="Helical" evidence="1">
    <location>
        <begin position="6"/>
        <end position="24"/>
    </location>
</feature>